<sequence length="152" mass="17602">MCAVLSQPKKADVIIRRTSISCKAFILTQEKKPTANKPIWAYSRLIFSFVHTQSSSSRIGSASPPTIGVIKYPSKRKCHFSLDGFLCPRRYLLHQPLCPLLIHHKRHDLICIRKIQTHARILPEQTFRPQKIHRPSAYWTSRSITPFIRNPF</sequence>
<dbReference type="EMBL" id="VSSQ01000111">
    <property type="protein sequence ID" value="MPL77947.1"/>
    <property type="molecule type" value="Genomic_DNA"/>
</dbReference>
<comment type="caution">
    <text evidence="1">The sequence shown here is derived from an EMBL/GenBank/DDBJ whole genome shotgun (WGS) entry which is preliminary data.</text>
</comment>
<organism evidence="1">
    <name type="scientific">bioreactor metagenome</name>
    <dbReference type="NCBI Taxonomy" id="1076179"/>
    <lineage>
        <taxon>unclassified sequences</taxon>
        <taxon>metagenomes</taxon>
        <taxon>ecological metagenomes</taxon>
    </lineage>
</organism>
<protein>
    <submittedName>
        <fullName evidence="1">Uncharacterized protein</fullName>
    </submittedName>
</protein>
<name>A0A644UG26_9ZZZZ</name>
<proteinExistence type="predicted"/>
<gene>
    <name evidence="1" type="ORF">SDC9_23808</name>
</gene>
<reference evidence="1" key="1">
    <citation type="submission" date="2019-08" db="EMBL/GenBank/DDBJ databases">
        <authorList>
            <person name="Kucharzyk K."/>
            <person name="Murdoch R.W."/>
            <person name="Higgins S."/>
            <person name="Loffler F."/>
        </authorList>
    </citation>
    <scope>NUCLEOTIDE SEQUENCE</scope>
</reference>
<evidence type="ECO:0000313" key="1">
    <source>
        <dbReference type="EMBL" id="MPL77947.1"/>
    </source>
</evidence>
<dbReference type="AlphaFoldDB" id="A0A644UG26"/>
<accession>A0A644UG26</accession>